<protein>
    <recommendedName>
        <fullName evidence="2">chitinase</fullName>
        <ecNumber evidence="2">3.2.1.14</ecNumber>
    </recommendedName>
</protein>
<keyword evidence="8" id="KW-1185">Reference proteome</keyword>
<name>A0A8J6BJN3_ELECQ</name>
<gene>
    <name evidence="7" type="ORF">GDO78_017431</name>
</gene>
<keyword evidence="3" id="KW-0146">Chitin degradation</keyword>
<comment type="catalytic activity">
    <reaction evidence="1">
        <text>Random endo-hydrolysis of N-acetyl-beta-D-glucosaminide (1-&gt;4)-beta-linkages in chitin and chitodextrins.</text>
        <dbReference type="EC" id="3.2.1.14"/>
    </reaction>
</comment>
<dbReference type="GO" id="GO:0005576">
    <property type="term" value="C:extracellular region"/>
    <property type="evidence" value="ECO:0007669"/>
    <property type="project" value="InterPro"/>
</dbReference>
<dbReference type="InterPro" id="IPR002557">
    <property type="entry name" value="Chitin-bd_dom"/>
</dbReference>
<feature type="domain" description="Chitin-binding type-2" evidence="6">
    <location>
        <begin position="82"/>
        <end position="129"/>
    </location>
</feature>
<dbReference type="SUPFAM" id="SSF57625">
    <property type="entry name" value="Invertebrate chitin-binding proteins"/>
    <property type="match status" value="1"/>
</dbReference>
<dbReference type="Gene3D" id="3.20.20.80">
    <property type="entry name" value="Glycosidases"/>
    <property type="match status" value="1"/>
</dbReference>
<feature type="chain" id="PRO_5035323656" description="chitinase" evidence="5">
    <location>
        <begin position="22"/>
        <end position="129"/>
    </location>
</feature>
<evidence type="ECO:0000259" key="6">
    <source>
        <dbReference type="PROSITE" id="PS50940"/>
    </source>
</evidence>
<dbReference type="AlphaFoldDB" id="A0A8J6BJN3"/>
<evidence type="ECO:0000256" key="2">
    <source>
        <dbReference type="ARBA" id="ARBA00012729"/>
    </source>
</evidence>
<evidence type="ECO:0000256" key="5">
    <source>
        <dbReference type="SAM" id="SignalP"/>
    </source>
</evidence>
<dbReference type="PROSITE" id="PS50940">
    <property type="entry name" value="CHIT_BIND_II"/>
    <property type="match status" value="1"/>
</dbReference>
<keyword evidence="5" id="KW-0732">Signal</keyword>
<dbReference type="EMBL" id="WNTK01024946">
    <property type="protein sequence ID" value="KAG9461278.1"/>
    <property type="molecule type" value="Genomic_DNA"/>
</dbReference>
<feature type="compositionally biased region" description="Pro residues" evidence="4">
    <location>
        <begin position="61"/>
        <end position="70"/>
    </location>
</feature>
<evidence type="ECO:0000313" key="7">
    <source>
        <dbReference type="EMBL" id="KAG9461278.1"/>
    </source>
</evidence>
<keyword evidence="3" id="KW-0624">Polysaccharide degradation</keyword>
<evidence type="ECO:0000256" key="1">
    <source>
        <dbReference type="ARBA" id="ARBA00000822"/>
    </source>
</evidence>
<comment type="caution">
    <text evidence="7">The sequence shown here is derived from an EMBL/GenBank/DDBJ whole genome shotgun (WGS) entry which is preliminary data.</text>
</comment>
<keyword evidence="3" id="KW-0119">Carbohydrate metabolism</keyword>
<evidence type="ECO:0000313" key="8">
    <source>
        <dbReference type="Proteomes" id="UP000770717"/>
    </source>
</evidence>
<organism evidence="7 8">
    <name type="scientific">Eleutherodactylus coqui</name>
    <name type="common">Puerto Rican coqui</name>
    <dbReference type="NCBI Taxonomy" id="57060"/>
    <lineage>
        <taxon>Eukaryota</taxon>
        <taxon>Metazoa</taxon>
        <taxon>Chordata</taxon>
        <taxon>Craniata</taxon>
        <taxon>Vertebrata</taxon>
        <taxon>Euteleostomi</taxon>
        <taxon>Amphibia</taxon>
        <taxon>Batrachia</taxon>
        <taxon>Anura</taxon>
        <taxon>Neobatrachia</taxon>
        <taxon>Hyloidea</taxon>
        <taxon>Eleutherodactylidae</taxon>
        <taxon>Eleutherodactylinae</taxon>
        <taxon>Eleutherodactylus</taxon>
        <taxon>Eleutherodactylus</taxon>
    </lineage>
</organism>
<dbReference type="GO" id="GO:0006032">
    <property type="term" value="P:chitin catabolic process"/>
    <property type="evidence" value="ECO:0007669"/>
    <property type="project" value="UniProtKB-KW"/>
</dbReference>
<accession>A0A8J6BJN3</accession>
<feature type="compositionally biased region" description="Pro residues" evidence="4">
    <location>
        <begin position="36"/>
        <end position="53"/>
    </location>
</feature>
<dbReference type="GO" id="GO:0008843">
    <property type="term" value="F:endochitinase activity"/>
    <property type="evidence" value="ECO:0007669"/>
    <property type="project" value="UniProtKB-EC"/>
</dbReference>
<dbReference type="EC" id="3.2.1.14" evidence="2"/>
<sequence>MSKMLLWAGLFLLLNVQLGSSVNFPGNTCGSGGGTPEPPVSRPTDPPVTPPTFIPASDPLVTPPTNPPVTPPIVRQVDDVDPNFCAGKTDGLYVNLVNSSKFYICAAEITYALRCADGLEFQAVCNCCN</sequence>
<dbReference type="GO" id="GO:0008061">
    <property type="term" value="F:chitin binding"/>
    <property type="evidence" value="ECO:0007669"/>
    <property type="project" value="InterPro"/>
</dbReference>
<feature type="region of interest" description="Disordered" evidence="4">
    <location>
        <begin position="28"/>
        <end position="70"/>
    </location>
</feature>
<dbReference type="Pfam" id="PF01607">
    <property type="entry name" value="CBM_14"/>
    <property type="match status" value="1"/>
</dbReference>
<dbReference type="Proteomes" id="UP000770717">
    <property type="component" value="Unassembled WGS sequence"/>
</dbReference>
<proteinExistence type="predicted"/>
<feature type="signal peptide" evidence="5">
    <location>
        <begin position="1"/>
        <end position="21"/>
    </location>
</feature>
<dbReference type="InterPro" id="IPR036508">
    <property type="entry name" value="Chitin-bd_dom_sf"/>
</dbReference>
<reference evidence="7" key="1">
    <citation type="thesis" date="2020" institute="ProQuest LLC" country="789 East Eisenhower Parkway, Ann Arbor, MI, USA">
        <title>Comparative Genomics and Chromosome Evolution.</title>
        <authorList>
            <person name="Mudd A.B."/>
        </authorList>
    </citation>
    <scope>NUCLEOTIDE SEQUENCE</scope>
    <source>
        <strain evidence="7">HN-11 Male</strain>
        <tissue evidence="7">Kidney and liver</tissue>
    </source>
</reference>
<evidence type="ECO:0000256" key="4">
    <source>
        <dbReference type="SAM" id="MobiDB-lite"/>
    </source>
</evidence>
<evidence type="ECO:0000256" key="3">
    <source>
        <dbReference type="ARBA" id="ARBA00023024"/>
    </source>
</evidence>